<sequence length="198" mass="22652">MYYSFIPFCGKWSRFLHRTPNSRCSDDYFVNFALVFLYSITSSISNKPPVKGQKIRLIHEGVSTDLSPRSIEVFYSAAIVVAQESPNINFLEMEVIKLMAVLKQKEAKEDDPAPKNTWAKWRLGAVIRVVVLTGHKDDHFVKKQWVKVVILVLSYSTFYLSLVSCFNRTMITYGDADDFLGFGRDIGMCSNKKMSVRV</sequence>
<proteinExistence type="predicted"/>
<dbReference type="EMBL" id="NBSK02000005">
    <property type="protein sequence ID" value="KAJ0207590.1"/>
    <property type="molecule type" value="Genomic_DNA"/>
</dbReference>
<dbReference type="Proteomes" id="UP000235145">
    <property type="component" value="Unassembled WGS sequence"/>
</dbReference>
<name>A0A9R1VJX7_LACSA</name>
<organism evidence="1 2">
    <name type="scientific">Lactuca sativa</name>
    <name type="common">Garden lettuce</name>
    <dbReference type="NCBI Taxonomy" id="4236"/>
    <lineage>
        <taxon>Eukaryota</taxon>
        <taxon>Viridiplantae</taxon>
        <taxon>Streptophyta</taxon>
        <taxon>Embryophyta</taxon>
        <taxon>Tracheophyta</taxon>
        <taxon>Spermatophyta</taxon>
        <taxon>Magnoliopsida</taxon>
        <taxon>eudicotyledons</taxon>
        <taxon>Gunneridae</taxon>
        <taxon>Pentapetalae</taxon>
        <taxon>asterids</taxon>
        <taxon>campanulids</taxon>
        <taxon>Asterales</taxon>
        <taxon>Asteraceae</taxon>
        <taxon>Cichorioideae</taxon>
        <taxon>Cichorieae</taxon>
        <taxon>Lactucinae</taxon>
        <taxon>Lactuca</taxon>
    </lineage>
</organism>
<evidence type="ECO:0000313" key="2">
    <source>
        <dbReference type="Proteomes" id="UP000235145"/>
    </source>
</evidence>
<protein>
    <submittedName>
        <fullName evidence="1">Uncharacterized protein</fullName>
    </submittedName>
</protein>
<reference evidence="1 2" key="1">
    <citation type="journal article" date="2017" name="Nat. Commun.">
        <title>Genome assembly with in vitro proximity ligation data and whole-genome triplication in lettuce.</title>
        <authorList>
            <person name="Reyes-Chin-Wo S."/>
            <person name="Wang Z."/>
            <person name="Yang X."/>
            <person name="Kozik A."/>
            <person name="Arikit S."/>
            <person name="Song C."/>
            <person name="Xia L."/>
            <person name="Froenicke L."/>
            <person name="Lavelle D.O."/>
            <person name="Truco M.J."/>
            <person name="Xia R."/>
            <person name="Zhu S."/>
            <person name="Xu C."/>
            <person name="Xu H."/>
            <person name="Xu X."/>
            <person name="Cox K."/>
            <person name="Korf I."/>
            <person name="Meyers B.C."/>
            <person name="Michelmore R.W."/>
        </authorList>
    </citation>
    <scope>NUCLEOTIDE SEQUENCE [LARGE SCALE GENOMIC DNA]</scope>
    <source>
        <strain evidence="2">cv. Salinas</strain>
        <tissue evidence="1">Seedlings</tissue>
    </source>
</reference>
<comment type="caution">
    <text evidence="1">The sequence shown here is derived from an EMBL/GenBank/DDBJ whole genome shotgun (WGS) entry which is preliminary data.</text>
</comment>
<accession>A0A9R1VJX7</accession>
<keyword evidence="2" id="KW-1185">Reference proteome</keyword>
<gene>
    <name evidence="1" type="ORF">LSAT_V11C500285510</name>
</gene>
<dbReference type="AlphaFoldDB" id="A0A9R1VJX7"/>
<evidence type="ECO:0000313" key="1">
    <source>
        <dbReference type="EMBL" id="KAJ0207590.1"/>
    </source>
</evidence>